<dbReference type="Proteomes" id="UP000807504">
    <property type="component" value="Unassembled WGS sequence"/>
</dbReference>
<dbReference type="InterPro" id="IPR033593">
    <property type="entry name" value="N-RASSF"/>
</dbReference>
<dbReference type="Gene3D" id="3.10.20.90">
    <property type="entry name" value="Phosphatidylinositol 3-kinase Catalytic Subunit, Chain A, domain 1"/>
    <property type="match status" value="1"/>
</dbReference>
<reference evidence="1" key="1">
    <citation type="journal article" date="2020" name="bioRxiv">
        <title>Chromosome-level reference genome of the European wasp spider Argiope bruennichi: a resource for studies on range expansion and evolutionary adaptation.</title>
        <authorList>
            <person name="Sheffer M.M."/>
            <person name="Hoppe A."/>
            <person name="Krehenwinkel H."/>
            <person name="Uhl G."/>
            <person name="Kuss A.W."/>
            <person name="Jensen L."/>
            <person name="Jensen C."/>
            <person name="Gillespie R.G."/>
            <person name="Hoff K.J."/>
            <person name="Prost S."/>
        </authorList>
    </citation>
    <scope>NUCLEOTIDE SEQUENCE</scope>
</reference>
<name>A0A8T0FNG2_ARGBR</name>
<dbReference type="AlphaFoldDB" id="A0A8T0FNG2"/>
<gene>
    <name evidence="1" type="ORF">HNY73_006042</name>
</gene>
<reference evidence="1" key="2">
    <citation type="submission" date="2020-06" db="EMBL/GenBank/DDBJ databases">
        <authorList>
            <person name="Sheffer M."/>
        </authorList>
    </citation>
    <scope>NUCLEOTIDE SEQUENCE</scope>
</reference>
<comment type="caution">
    <text evidence="1">The sequence shown here is derived from an EMBL/GenBank/DDBJ whole genome shotgun (WGS) entry which is preliminary data.</text>
</comment>
<protein>
    <submittedName>
        <fullName evidence="1">Ras association domain-containing protein 9</fullName>
    </submittedName>
</protein>
<accession>A0A8T0FNG2</accession>
<organism evidence="1 2">
    <name type="scientific">Argiope bruennichi</name>
    <name type="common">Wasp spider</name>
    <name type="synonym">Aranea bruennichi</name>
    <dbReference type="NCBI Taxonomy" id="94029"/>
    <lineage>
        <taxon>Eukaryota</taxon>
        <taxon>Metazoa</taxon>
        <taxon>Ecdysozoa</taxon>
        <taxon>Arthropoda</taxon>
        <taxon>Chelicerata</taxon>
        <taxon>Arachnida</taxon>
        <taxon>Araneae</taxon>
        <taxon>Araneomorphae</taxon>
        <taxon>Entelegynae</taxon>
        <taxon>Araneoidea</taxon>
        <taxon>Araneidae</taxon>
        <taxon>Argiope</taxon>
    </lineage>
</organism>
<evidence type="ECO:0000313" key="2">
    <source>
        <dbReference type="Proteomes" id="UP000807504"/>
    </source>
</evidence>
<dbReference type="EMBL" id="JABXBU010000011">
    <property type="protein sequence ID" value="KAF8791119.1"/>
    <property type="molecule type" value="Genomic_DNA"/>
</dbReference>
<proteinExistence type="predicted"/>
<dbReference type="SUPFAM" id="SSF54236">
    <property type="entry name" value="Ubiquitin-like"/>
    <property type="match status" value="1"/>
</dbReference>
<dbReference type="PANTHER" id="PTHR15286:SF1">
    <property type="entry name" value="FI07216P"/>
    <property type="match status" value="1"/>
</dbReference>
<dbReference type="PANTHER" id="PTHR15286">
    <property type="entry name" value="RAS-ASSOCIATING DOMAIN CONTAINING PROTEIN"/>
    <property type="match status" value="1"/>
</dbReference>
<sequence length="556" mass="65268">MKMEAIIPLWVEGRLVWITGLTKRTTCSDVIASVIKFQWGKSDTTHEKWQYKVIERWRWMERHLPGRCKILRIWQSWCEERKNVYFLLKKRSSKTEAVSKDRRYTKIKMPKSRHGHKSHRRMKLRNDQVVLDREELKNILAMQQNALLIQKEKLALRESEIEEYETLIHMNRMKQSGENYLQDLYLGGESNLYTDKEISENLPNYSDDTLQEATFLYERILEISKRIEKQEESIRLLSAQIRHSVSVNDPFEDTTKECEAKQNNNENFVIYLQKTKIRTECLAAVNETQRLAIEHNERTLQEYDKILSQKRDYLAQLQDDLYRADDELNNIQEGNYSKNSNFDDMKYDLTVPRNDLILIDNSSDTGLSSLPSSCDDNTYNFNDKNKMSNRYRENGLYSSFCLTRAVMLLGYISLLLLFCGTFGSASSSKERGEGISCRQRYKILGTELQMGDINTEGYDDMPPHTASVYRTDGEPILYKKIQQGLHKRTRKSTGDSGHHNMMGYDSNEGDILKSIILHLIKYPRRLNRAEAKSENYNLRANYIPRLGRKRSYPGRK</sequence>
<keyword evidence="2" id="KW-1185">Reference proteome</keyword>
<evidence type="ECO:0000313" key="1">
    <source>
        <dbReference type="EMBL" id="KAF8791119.1"/>
    </source>
</evidence>
<dbReference type="InterPro" id="IPR029071">
    <property type="entry name" value="Ubiquitin-like_domsf"/>
</dbReference>